<dbReference type="EnsemblMetazoa" id="AATE015491-RA">
    <property type="protein sequence ID" value="AATE015491-PA.1"/>
    <property type="gene ID" value="AATE015491"/>
</dbReference>
<dbReference type="VEuPathDB" id="VectorBase:AATE015491"/>
<dbReference type="AlphaFoldDB" id="A0A182JCH1"/>
<proteinExistence type="predicted"/>
<sequence>MLVRHGAVMLHGGGGHEMLMMVVMGWLLQEAGRDHRRVTGRDGRGRVRVDGVLRRRQFRVVHRQDLHGRIDLRGQMMMVVVAEFLRRRGCVESPEVGRVSYRADTNSTRSGPPPRTTTSRIVFVAESCSYSTRSPWPNSWRSVVAARLRTTSARRMSPFFGAAGFLDGGSAELPLRLELPPGGTNTSYAPPPSAASSLVLLLSSSSSSSSSSELSSDSSSEPSSRFATMAVTYREVPGTVPAGRPPSGVELLLRFDDDDGLLARRILFSAPCCNVPCASSTVLPSCALPADTN</sequence>
<evidence type="ECO:0000313" key="1">
    <source>
        <dbReference type="EnsemblMetazoa" id="AATE015491-PA.1"/>
    </source>
</evidence>
<accession>A0A182JCH1</accession>
<protein>
    <submittedName>
        <fullName evidence="1">Uncharacterized protein</fullName>
    </submittedName>
</protein>
<name>A0A182JCH1_ANOAO</name>
<reference evidence="1" key="1">
    <citation type="submission" date="2022-08" db="UniProtKB">
        <authorList>
            <consortium name="EnsemblMetazoa"/>
        </authorList>
    </citation>
    <scope>IDENTIFICATION</scope>
    <source>
        <strain evidence="1">EBRO</strain>
    </source>
</reference>
<organism evidence="1">
    <name type="scientific">Anopheles atroparvus</name>
    <name type="common">European mosquito</name>
    <dbReference type="NCBI Taxonomy" id="41427"/>
    <lineage>
        <taxon>Eukaryota</taxon>
        <taxon>Metazoa</taxon>
        <taxon>Ecdysozoa</taxon>
        <taxon>Arthropoda</taxon>
        <taxon>Hexapoda</taxon>
        <taxon>Insecta</taxon>
        <taxon>Pterygota</taxon>
        <taxon>Neoptera</taxon>
        <taxon>Endopterygota</taxon>
        <taxon>Diptera</taxon>
        <taxon>Nematocera</taxon>
        <taxon>Culicoidea</taxon>
        <taxon>Culicidae</taxon>
        <taxon>Anophelinae</taxon>
        <taxon>Anopheles</taxon>
    </lineage>
</organism>